<dbReference type="InterPro" id="IPR038765">
    <property type="entry name" value="Papain-like_cys_pep_sf"/>
</dbReference>
<dbReference type="Proteomes" id="UP000007819">
    <property type="component" value="Chromosome A1"/>
</dbReference>
<dbReference type="RefSeq" id="XP_016663272.1">
    <property type="nucleotide sequence ID" value="XM_016807783.1"/>
</dbReference>
<keyword evidence="3" id="KW-0378">Hydrolase</keyword>
<dbReference type="Pfam" id="PF02902">
    <property type="entry name" value="Peptidase_C48"/>
    <property type="match status" value="1"/>
</dbReference>
<name>A0A8R1WC17_ACYPI</name>
<organism evidence="6 7">
    <name type="scientific">Acyrthosiphon pisum</name>
    <name type="common">Pea aphid</name>
    <dbReference type="NCBI Taxonomy" id="7029"/>
    <lineage>
        <taxon>Eukaryota</taxon>
        <taxon>Metazoa</taxon>
        <taxon>Ecdysozoa</taxon>
        <taxon>Arthropoda</taxon>
        <taxon>Hexapoda</taxon>
        <taxon>Insecta</taxon>
        <taxon>Pterygota</taxon>
        <taxon>Neoptera</taxon>
        <taxon>Paraneoptera</taxon>
        <taxon>Hemiptera</taxon>
        <taxon>Sternorrhyncha</taxon>
        <taxon>Aphidomorpha</taxon>
        <taxon>Aphidoidea</taxon>
        <taxon>Aphididae</taxon>
        <taxon>Macrosiphini</taxon>
        <taxon>Acyrthosiphon</taxon>
    </lineage>
</organism>
<reference evidence="6" key="2">
    <citation type="submission" date="2022-06" db="UniProtKB">
        <authorList>
            <consortium name="EnsemblMetazoa"/>
        </authorList>
    </citation>
    <scope>IDENTIFICATION</scope>
</reference>
<dbReference type="EnsemblMetazoa" id="XM_016807783.2">
    <property type="protein sequence ID" value="XP_016663272.1"/>
    <property type="gene ID" value="LOC100570995"/>
</dbReference>
<dbReference type="RefSeq" id="XP_003247341.1">
    <property type="nucleotide sequence ID" value="XM_003247293.3"/>
</dbReference>
<dbReference type="SUPFAM" id="SSF54001">
    <property type="entry name" value="Cysteine proteinases"/>
    <property type="match status" value="1"/>
</dbReference>
<comment type="similarity">
    <text evidence="1">Belongs to the peptidase C48 family.</text>
</comment>
<proteinExistence type="inferred from homology"/>
<feature type="domain" description="Ubiquitin-like protease family profile" evidence="5">
    <location>
        <begin position="1"/>
        <end position="187"/>
    </location>
</feature>
<accession>A0A8R1WC17</accession>
<dbReference type="GO" id="GO:0006508">
    <property type="term" value="P:proteolysis"/>
    <property type="evidence" value="ECO:0007669"/>
    <property type="project" value="UniProtKB-KW"/>
</dbReference>
<dbReference type="Gene3D" id="3.40.395.10">
    <property type="entry name" value="Adenoviral Proteinase, Chain A"/>
    <property type="match status" value="1"/>
</dbReference>
<evidence type="ECO:0000256" key="4">
    <source>
        <dbReference type="ARBA" id="ARBA00022807"/>
    </source>
</evidence>
<keyword evidence="2" id="KW-0645">Protease</keyword>
<evidence type="ECO:0000256" key="3">
    <source>
        <dbReference type="ARBA" id="ARBA00022801"/>
    </source>
</evidence>
<dbReference type="InterPro" id="IPR003653">
    <property type="entry name" value="Peptidase_C48_C"/>
</dbReference>
<evidence type="ECO:0000259" key="5">
    <source>
        <dbReference type="PROSITE" id="PS50600"/>
    </source>
</evidence>
<dbReference type="EnsemblMetazoa" id="XM_003247293.4">
    <property type="protein sequence ID" value="XP_003247341.1"/>
    <property type="gene ID" value="LOC100570995"/>
</dbReference>
<dbReference type="GO" id="GO:0016926">
    <property type="term" value="P:protein desumoylation"/>
    <property type="evidence" value="ECO:0007669"/>
    <property type="project" value="TreeGrafter"/>
</dbReference>
<keyword evidence="4" id="KW-0788">Thiol protease</keyword>
<dbReference type="PROSITE" id="PS50600">
    <property type="entry name" value="ULP_PROTEASE"/>
    <property type="match status" value="1"/>
</dbReference>
<keyword evidence="7" id="KW-1185">Reference proteome</keyword>
<dbReference type="GO" id="GO:0005634">
    <property type="term" value="C:nucleus"/>
    <property type="evidence" value="ECO:0007669"/>
    <property type="project" value="TreeGrafter"/>
</dbReference>
<dbReference type="GO" id="GO:0016929">
    <property type="term" value="F:deSUMOylase activity"/>
    <property type="evidence" value="ECO:0007669"/>
    <property type="project" value="TreeGrafter"/>
</dbReference>
<evidence type="ECO:0000256" key="1">
    <source>
        <dbReference type="ARBA" id="ARBA00005234"/>
    </source>
</evidence>
<dbReference type="AlphaFoldDB" id="A0A8R1WC17"/>
<dbReference type="GeneID" id="100570995"/>
<evidence type="ECO:0000256" key="2">
    <source>
        <dbReference type="ARBA" id="ARBA00022670"/>
    </source>
</evidence>
<dbReference type="OrthoDB" id="1939479at2759"/>
<dbReference type="PANTHER" id="PTHR12606">
    <property type="entry name" value="SENTRIN/SUMO-SPECIFIC PROTEASE"/>
    <property type="match status" value="1"/>
</dbReference>
<dbReference type="PANTHER" id="PTHR12606:SF141">
    <property type="entry name" value="GH15225P-RELATED"/>
    <property type="match status" value="1"/>
</dbReference>
<evidence type="ECO:0000313" key="7">
    <source>
        <dbReference type="Proteomes" id="UP000007819"/>
    </source>
</evidence>
<reference evidence="7" key="1">
    <citation type="submission" date="2010-06" db="EMBL/GenBank/DDBJ databases">
        <authorList>
            <person name="Jiang H."/>
            <person name="Abraham K."/>
            <person name="Ali S."/>
            <person name="Alsbrooks S.L."/>
            <person name="Anim B.N."/>
            <person name="Anosike U.S."/>
            <person name="Attaway T."/>
            <person name="Bandaranaike D.P."/>
            <person name="Battles P.K."/>
            <person name="Bell S.N."/>
            <person name="Bell A.V."/>
            <person name="Beltran B."/>
            <person name="Bickham C."/>
            <person name="Bustamante Y."/>
            <person name="Caleb T."/>
            <person name="Canada A."/>
            <person name="Cardenas V."/>
            <person name="Carter K."/>
            <person name="Chacko J."/>
            <person name="Chandrabose M.N."/>
            <person name="Chavez D."/>
            <person name="Chavez A."/>
            <person name="Chen L."/>
            <person name="Chu H.-S."/>
            <person name="Claassen K.J."/>
            <person name="Cockrell R."/>
            <person name="Collins M."/>
            <person name="Cooper J.A."/>
            <person name="Cree A."/>
            <person name="Curry S.M."/>
            <person name="Da Y."/>
            <person name="Dao M.D."/>
            <person name="Das B."/>
            <person name="Davila M.-L."/>
            <person name="Davy-Carroll L."/>
            <person name="Denson S."/>
            <person name="Dinh H."/>
            <person name="Ebong V.E."/>
            <person name="Edwards J.R."/>
            <person name="Egan A."/>
            <person name="El-Daye J."/>
            <person name="Escobedo L."/>
            <person name="Fernandez S."/>
            <person name="Fernando P.R."/>
            <person name="Flagg N."/>
            <person name="Forbes L.D."/>
            <person name="Fowler R.G."/>
            <person name="Fu Q."/>
            <person name="Gabisi R.A."/>
            <person name="Ganer J."/>
            <person name="Garbino Pronczuk A."/>
            <person name="Garcia R.M."/>
            <person name="Garner T."/>
            <person name="Garrett T.E."/>
            <person name="Gonzalez D.A."/>
            <person name="Hamid H."/>
            <person name="Hawkins E.S."/>
            <person name="Hirani K."/>
            <person name="Hogues M.E."/>
            <person name="Hollins B."/>
            <person name="Hsiao C.-H."/>
            <person name="Jabil R."/>
            <person name="James M.L."/>
            <person name="Jhangiani S.N."/>
            <person name="Johnson B."/>
            <person name="Johnson Q."/>
            <person name="Joshi V."/>
            <person name="Kalu J.B."/>
            <person name="Kam C."/>
            <person name="Kashfia A."/>
            <person name="Keebler J."/>
            <person name="Kisamo H."/>
            <person name="Kovar C.L."/>
            <person name="Lago L.A."/>
            <person name="Lai C.-Y."/>
            <person name="Laidlaw J."/>
            <person name="Lara F."/>
            <person name="Le T.-K."/>
            <person name="Lee S.L."/>
            <person name="Legall F.H."/>
            <person name="Lemon S.J."/>
            <person name="Lewis L.R."/>
            <person name="Li B."/>
            <person name="Liu Y."/>
            <person name="Liu Y.-S."/>
            <person name="Lopez J."/>
            <person name="Lozado R.J."/>
            <person name="Lu J."/>
            <person name="Madu R.C."/>
            <person name="Maheshwari M."/>
            <person name="Maheshwari R."/>
            <person name="Malloy K."/>
            <person name="Martinez E."/>
            <person name="Mathew T."/>
            <person name="Mercado I.C."/>
            <person name="Mercado C."/>
            <person name="Meyer B."/>
            <person name="Montgomery K."/>
            <person name="Morgan M.B."/>
            <person name="Munidasa M."/>
            <person name="Nazareth L.V."/>
            <person name="Nelson J."/>
            <person name="Ng B.M."/>
            <person name="Nguyen N.B."/>
            <person name="Nguyen P.Q."/>
            <person name="Nguyen T."/>
            <person name="Obregon M."/>
            <person name="Okwuonu G.O."/>
            <person name="Onwere C.G."/>
            <person name="Orozco G."/>
            <person name="Parra A."/>
            <person name="Patel S."/>
            <person name="Patil S."/>
            <person name="Perez A."/>
            <person name="Perez Y."/>
            <person name="Pham C."/>
            <person name="Primus E.L."/>
            <person name="Pu L.-L."/>
            <person name="Puazo M."/>
            <person name="Qin X."/>
            <person name="Quiroz J.B."/>
            <person name="Reese J."/>
            <person name="Richards S."/>
            <person name="Rives C.M."/>
            <person name="Robberts R."/>
            <person name="Ruiz S.J."/>
            <person name="Ruiz M.J."/>
            <person name="Santibanez J."/>
            <person name="Schneider B.W."/>
            <person name="Sisson I."/>
            <person name="Smith M."/>
            <person name="Sodergren E."/>
            <person name="Song X.-Z."/>
            <person name="Song B.B."/>
            <person name="Summersgill H."/>
            <person name="Thelus R."/>
            <person name="Thornton R.D."/>
            <person name="Trejos Z.Y."/>
            <person name="Usmani K."/>
            <person name="Vattathil S."/>
            <person name="Villasana D."/>
            <person name="Walker D.L."/>
            <person name="Wang S."/>
            <person name="Wang K."/>
            <person name="White C.S."/>
            <person name="Williams A.C."/>
            <person name="Williamson J."/>
            <person name="Wilson K."/>
            <person name="Woghiren I.O."/>
            <person name="Woodworth J.R."/>
            <person name="Worley K.C."/>
            <person name="Wright R.A."/>
            <person name="Wu W."/>
            <person name="Young L."/>
            <person name="Zhang L."/>
            <person name="Zhang J."/>
            <person name="Zhu Y."/>
            <person name="Muzny D.M."/>
            <person name="Weinstock G."/>
            <person name="Gibbs R.A."/>
        </authorList>
    </citation>
    <scope>NUCLEOTIDE SEQUENCE [LARGE SCALE GENOMIC DNA]</scope>
    <source>
        <strain evidence="7">LSR1</strain>
    </source>
</reference>
<sequence>MDIWINRISALKRKKNQSDRTDPNDESEKMYQEILNGSCLPETIINKYMELITKFSPNTLYAFNTNFFTALSDHGYSRIHRWTKNVDIFSKERLFIPIYIKPKRMWSLINVNFQDRSIRYYDSVGSGYRGGMRYQKLILKYLKLEYLMRKQKFFCTTRWKYINVNNLHYGFKFWDSGIFVCLVAHHFARNTSKDAKLTITSKSVGSQENVKEKLILQLKKNSLKILQKI</sequence>
<dbReference type="KEGG" id="api:100570995"/>
<protein>
    <recommendedName>
        <fullName evidence="5">Ubiquitin-like protease family profile domain-containing protein</fullName>
    </recommendedName>
</protein>
<evidence type="ECO:0000313" key="6">
    <source>
        <dbReference type="EnsemblMetazoa" id="XP_003247341.1"/>
    </source>
</evidence>